<dbReference type="GO" id="GO:0097173">
    <property type="term" value="P:N-acetylmuramic acid catabolic process"/>
    <property type="evidence" value="ECO:0007669"/>
    <property type="project" value="UniProtKB-UniPathway"/>
</dbReference>
<dbReference type="Gene3D" id="3.40.50.10490">
    <property type="entry name" value="Glucose-6-phosphate isomerase like protein, domain 1"/>
    <property type="match status" value="1"/>
</dbReference>
<dbReference type="NCBIfam" id="TIGR00274">
    <property type="entry name" value="N-acetylmuramic acid 6-phosphate etherase"/>
    <property type="match status" value="1"/>
</dbReference>
<dbReference type="FunFam" id="3.40.50.10490:FF:000014">
    <property type="entry name" value="N-acetylmuramic acid 6-phosphate etherase"/>
    <property type="match status" value="1"/>
</dbReference>
<dbReference type="SUPFAM" id="SSF53697">
    <property type="entry name" value="SIS domain"/>
    <property type="match status" value="1"/>
</dbReference>
<dbReference type="AlphaFoldDB" id="A0A242K3A8"/>
<dbReference type="GO" id="GO:0016803">
    <property type="term" value="F:ether hydrolase activity"/>
    <property type="evidence" value="ECO:0007669"/>
    <property type="project" value="TreeGrafter"/>
</dbReference>
<dbReference type="PANTHER" id="PTHR10088:SF4">
    <property type="entry name" value="GLUCOKINASE REGULATORY PROTEIN"/>
    <property type="match status" value="1"/>
</dbReference>
<dbReference type="InterPro" id="IPR040190">
    <property type="entry name" value="MURQ/GCKR"/>
</dbReference>
<evidence type="ECO:0000313" key="6">
    <source>
        <dbReference type="EMBL" id="WYJ89590.1"/>
    </source>
</evidence>
<dbReference type="EC" id="4.2.1.126" evidence="3"/>
<comment type="miscellaneous">
    <text evidence="3">A lyase-type mechanism (elimination/hydration) is suggested for the cleavage of the lactyl ether bond of MurNAc 6-phosphate, with the formation of an alpha,beta-unsaturated aldehyde intermediate with (E)-stereochemistry, followed by the syn addition of water to give product.</text>
</comment>
<protein>
    <recommendedName>
        <fullName evidence="3">N-acetylmuramic acid 6-phosphate etherase</fullName>
        <shortName evidence="3">MurNAc-6-P etherase</shortName>
        <ecNumber evidence="3">4.2.1.126</ecNumber>
    </recommendedName>
    <alternativeName>
        <fullName evidence="3">N-acetylmuramic acid 6-phosphate hydrolase</fullName>
    </alternativeName>
    <alternativeName>
        <fullName evidence="3">N-acetylmuramic acid 6-phosphate lyase</fullName>
    </alternativeName>
</protein>
<evidence type="ECO:0000256" key="2">
    <source>
        <dbReference type="ARBA" id="ARBA00023277"/>
    </source>
</evidence>
<dbReference type="GO" id="GO:0016835">
    <property type="term" value="F:carbon-oxygen lyase activity"/>
    <property type="evidence" value="ECO:0007669"/>
    <property type="project" value="UniProtKB-UniRule"/>
</dbReference>
<sequence length="299" mass="31835">MEITKLTTEGRNPHSQNIDQLSTLDMVTLINDEDKKVAEAIENVLPEIAAAVEAMTERFLAGGRLIYCGAGTSGRLGALDAIELTPTYSVSPKRAFGLLAGGQEAMFSAIEGAEDSKELAIEDLKKVALNKQDVVIAIAASGRTPYAIAAIEYGNEIGALTISVTCNDSGMMNQIAQIGIAPLVGPEVITGSTRMKSGSAQKMVLNMLSTGVMVKSGKVYQNLMVNVQPTNLKLVQRSISIIQEATGVDAATAENYLERAENHVAAAIVMIETGKNLDESIQALREKHDRISDVVKAMN</sequence>
<dbReference type="EMBL" id="NGMM01000006">
    <property type="protein sequence ID" value="OTP12695.1"/>
    <property type="molecule type" value="Genomic_DNA"/>
</dbReference>
<dbReference type="GO" id="GO:0097367">
    <property type="term" value="F:carbohydrate derivative binding"/>
    <property type="evidence" value="ECO:0007669"/>
    <property type="project" value="InterPro"/>
</dbReference>
<evidence type="ECO:0000313" key="7">
    <source>
        <dbReference type="Proteomes" id="UP000195141"/>
    </source>
</evidence>
<evidence type="ECO:0000256" key="1">
    <source>
        <dbReference type="ARBA" id="ARBA00023239"/>
    </source>
</evidence>
<accession>A0A242K3A8</accession>
<dbReference type="PANTHER" id="PTHR10088">
    <property type="entry name" value="GLUCOKINASE REGULATORY PROTEIN"/>
    <property type="match status" value="1"/>
</dbReference>
<dbReference type="HAMAP" id="MF_00068">
    <property type="entry name" value="MurQ"/>
    <property type="match status" value="1"/>
</dbReference>
<proteinExistence type="inferred from homology"/>
<evidence type="ECO:0000313" key="5">
    <source>
        <dbReference type="EMBL" id="OTP12695.1"/>
    </source>
</evidence>
<evidence type="ECO:0000259" key="4">
    <source>
        <dbReference type="PROSITE" id="PS51464"/>
    </source>
</evidence>
<dbReference type="PROSITE" id="PS01272">
    <property type="entry name" value="GCKR"/>
    <property type="match status" value="1"/>
</dbReference>
<keyword evidence="2 3" id="KW-0119">Carbohydrate metabolism</keyword>
<comment type="function">
    <text evidence="3">Specifically catalyzes the cleavage of the D-lactyl ether substituent of MurNAc 6-phosphate, producing GlcNAc 6-phosphate and D-lactate.</text>
</comment>
<dbReference type="InterPro" id="IPR005488">
    <property type="entry name" value="Etherase_MurQ"/>
</dbReference>
<comment type="pathway">
    <text evidence="3">Amino-sugar metabolism; N-acetylmuramate degradation.</text>
</comment>
<name>A0A242K3A8_9ENTE</name>
<keyword evidence="1 3" id="KW-0456">Lyase</keyword>
<dbReference type="NCBIfam" id="NF003915">
    <property type="entry name" value="PRK05441.1"/>
    <property type="match status" value="1"/>
</dbReference>
<dbReference type="Proteomes" id="UP000195141">
    <property type="component" value="Chromosome"/>
</dbReference>
<comment type="similarity">
    <text evidence="3">Belongs to the GCKR-like family. MurNAc-6-P etherase subfamily.</text>
</comment>
<keyword evidence="7" id="KW-1185">Reference proteome</keyword>
<dbReference type="NCBIfam" id="NF009222">
    <property type="entry name" value="PRK12570.1"/>
    <property type="match status" value="1"/>
</dbReference>
<comment type="catalytic activity">
    <reaction evidence="3">
        <text>N-acetyl-D-muramate 6-phosphate + H2O = N-acetyl-D-glucosamine 6-phosphate + (R)-lactate</text>
        <dbReference type="Rhea" id="RHEA:26410"/>
        <dbReference type="ChEBI" id="CHEBI:15377"/>
        <dbReference type="ChEBI" id="CHEBI:16004"/>
        <dbReference type="ChEBI" id="CHEBI:57513"/>
        <dbReference type="ChEBI" id="CHEBI:58722"/>
        <dbReference type="EC" id="4.2.1.126"/>
    </reaction>
</comment>
<dbReference type="InterPro" id="IPR005486">
    <property type="entry name" value="Glucokinase_regulatory_CS"/>
</dbReference>
<dbReference type="Pfam" id="PF20741">
    <property type="entry name" value="GKRP-like_C"/>
    <property type="match status" value="1"/>
</dbReference>
<reference evidence="6" key="2">
    <citation type="submission" date="2017-05" db="EMBL/GenBank/DDBJ databases">
        <authorList>
            <consortium name="The Broad Institute Genomics Platform"/>
            <consortium name="The Broad Institute Genomic Center for Infectious Diseases"/>
            <person name="Earl A."/>
            <person name="Manson A."/>
            <person name="Schwartman J."/>
            <person name="Gilmore M."/>
            <person name="Abouelleil A."/>
            <person name="Cao P."/>
            <person name="Chapman S."/>
            <person name="Cusick C."/>
            <person name="Shea T."/>
            <person name="Young S."/>
            <person name="Neafsey D."/>
            <person name="Nusbaum C."/>
            <person name="Birren B."/>
        </authorList>
    </citation>
    <scope>NUCLEOTIDE SEQUENCE</scope>
    <source>
        <strain evidence="6">9E7_DIV0242</strain>
    </source>
</reference>
<dbReference type="UniPathway" id="UPA00342"/>
<dbReference type="PROSITE" id="PS51464">
    <property type="entry name" value="SIS"/>
    <property type="match status" value="1"/>
</dbReference>
<dbReference type="InterPro" id="IPR046348">
    <property type="entry name" value="SIS_dom_sf"/>
</dbReference>
<dbReference type="Pfam" id="PF22645">
    <property type="entry name" value="GKRP_SIS_N"/>
    <property type="match status" value="1"/>
</dbReference>
<dbReference type="Gene3D" id="1.10.8.1080">
    <property type="match status" value="1"/>
</dbReference>
<dbReference type="GO" id="GO:0009254">
    <property type="term" value="P:peptidoglycan turnover"/>
    <property type="evidence" value="ECO:0007669"/>
    <property type="project" value="TreeGrafter"/>
</dbReference>
<feature type="active site" description="Proton donor" evidence="3">
    <location>
        <position position="83"/>
    </location>
</feature>
<evidence type="ECO:0000256" key="3">
    <source>
        <dbReference type="HAMAP-Rule" id="MF_00068"/>
    </source>
</evidence>
<dbReference type="GO" id="GO:0046348">
    <property type="term" value="P:amino sugar catabolic process"/>
    <property type="evidence" value="ECO:0007669"/>
    <property type="project" value="InterPro"/>
</dbReference>
<reference evidence="5" key="1">
    <citation type="submission" date="2017-05" db="EMBL/GenBank/DDBJ databases">
        <title>The Genome Sequence of Enterococcus sp. 9E7_DIV0242.</title>
        <authorList>
            <consortium name="The Broad Institute Genomics Platform"/>
            <consortium name="The Broad Institute Genomic Center for Infectious Diseases"/>
            <person name="Earl A."/>
            <person name="Manson A."/>
            <person name="Schwartman J."/>
            <person name="Gilmore M."/>
            <person name="Abouelleil A."/>
            <person name="Cao P."/>
            <person name="Chapman S."/>
            <person name="Cusick C."/>
            <person name="Shea T."/>
            <person name="Young S."/>
            <person name="Neafsey D."/>
            <person name="Nusbaum C."/>
            <person name="Birren B."/>
        </authorList>
    </citation>
    <scope>NUCLEOTIDE SEQUENCE [LARGE SCALE GENOMIC DNA]</scope>
    <source>
        <strain evidence="5">9E7_DIV0242</strain>
    </source>
</reference>
<reference evidence="6" key="3">
    <citation type="submission" date="2024-03" db="EMBL/GenBank/DDBJ databases">
        <title>The Genome Sequence of Enterococcus sp. DIV0242b.</title>
        <authorList>
            <consortium name="The Broad Institute Genomics Platform"/>
            <consortium name="The Broad Institute Microbial Omics Core"/>
            <consortium name="The Broad Institute Genomic Center for Infectious Diseases"/>
            <person name="Earl A."/>
            <person name="Manson A."/>
            <person name="Gilmore M."/>
            <person name="Schwartman J."/>
            <person name="Shea T."/>
            <person name="Abouelleil A."/>
            <person name="Cao P."/>
            <person name="Chapman S."/>
            <person name="Cusick C."/>
            <person name="Young S."/>
            <person name="Neafsey D."/>
            <person name="Nusbaum C."/>
            <person name="Birren B."/>
        </authorList>
    </citation>
    <scope>NUCLEOTIDE SEQUENCE</scope>
    <source>
        <strain evidence="6">9E7_DIV0242</strain>
    </source>
</reference>
<feature type="domain" description="SIS" evidence="4">
    <location>
        <begin position="55"/>
        <end position="218"/>
    </location>
</feature>
<dbReference type="RefSeq" id="WP_086350279.1">
    <property type="nucleotide sequence ID" value="NZ_CP147247.1"/>
</dbReference>
<dbReference type="InterPro" id="IPR001347">
    <property type="entry name" value="SIS_dom"/>
</dbReference>
<dbReference type="EMBL" id="CP147247">
    <property type="protein sequence ID" value="WYJ89590.1"/>
    <property type="molecule type" value="Genomic_DNA"/>
</dbReference>
<dbReference type="OrthoDB" id="9813395at2"/>
<organism evidence="5">
    <name type="scientific">Candidatus Enterococcus clewellii</name>
    <dbReference type="NCBI Taxonomy" id="1834193"/>
    <lineage>
        <taxon>Bacteria</taxon>
        <taxon>Bacillati</taxon>
        <taxon>Bacillota</taxon>
        <taxon>Bacilli</taxon>
        <taxon>Lactobacillales</taxon>
        <taxon>Enterococcaceae</taxon>
        <taxon>Enterococcus</taxon>
    </lineage>
</organism>
<comment type="subunit">
    <text evidence="3">Homodimer.</text>
</comment>
<dbReference type="CDD" id="cd05007">
    <property type="entry name" value="SIS_Etherase"/>
    <property type="match status" value="1"/>
</dbReference>
<feature type="active site" evidence="3">
    <location>
        <position position="114"/>
    </location>
</feature>
<gene>
    <name evidence="3" type="primary">murQ</name>
    <name evidence="6" type="ORF">A5888_001313</name>
    <name evidence="5" type="ORF">A5888_003274</name>
</gene>